<organism evidence="4 5">
    <name type="scientific">Fistulina hepatica ATCC 64428</name>
    <dbReference type="NCBI Taxonomy" id="1128425"/>
    <lineage>
        <taxon>Eukaryota</taxon>
        <taxon>Fungi</taxon>
        <taxon>Dikarya</taxon>
        <taxon>Basidiomycota</taxon>
        <taxon>Agaricomycotina</taxon>
        <taxon>Agaricomycetes</taxon>
        <taxon>Agaricomycetidae</taxon>
        <taxon>Agaricales</taxon>
        <taxon>Fistulinaceae</taxon>
        <taxon>Fistulina</taxon>
    </lineage>
</organism>
<name>A0A0D7ABN9_9AGAR</name>
<accession>A0A0D7ABN9</accession>
<dbReference type="PROSITE" id="PS50102">
    <property type="entry name" value="RRM"/>
    <property type="match status" value="1"/>
</dbReference>
<dbReference type="CDD" id="cd00590">
    <property type="entry name" value="RRM_SF"/>
    <property type="match status" value="1"/>
</dbReference>
<evidence type="ECO:0000256" key="1">
    <source>
        <dbReference type="PROSITE-ProRule" id="PRU00176"/>
    </source>
</evidence>
<dbReference type="InterPro" id="IPR012677">
    <property type="entry name" value="Nucleotide-bd_a/b_plait_sf"/>
</dbReference>
<keyword evidence="1" id="KW-0694">RNA-binding</keyword>
<dbReference type="Pfam" id="PF00076">
    <property type="entry name" value="RRM_1"/>
    <property type="match status" value="1"/>
</dbReference>
<evidence type="ECO:0000259" key="3">
    <source>
        <dbReference type="PROSITE" id="PS50102"/>
    </source>
</evidence>
<dbReference type="InterPro" id="IPR035979">
    <property type="entry name" value="RBD_domain_sf"/>
</dbReference>
<dbReference type="GO" id="GO:0003723">
    <property type="term" value="F:RNA binding"/>
    <property type="evidence" value="ECO:0007669"/>
    <property type="project" value="UniProtKB-UniRule"/>
</dbReference>
<protein>
    <recommendedName>
        <fullName evidence="3">RRM domain-containing protein</fullName>
    </recommendedName>
</protein>
<evidence type="ECO:0000313" key="5">
    <source>
        <dbReference type="Proteomes" id="UP000054144"/>
    </source>
</evidence>
<evidence type="ECO:0000256" key="2">
    <source>
        <dbReference type="SAM" id="MobiDB-lite"/>
    </source>
</evidence>
<gene>
    <name evidence="4" type="ORF">FISHEDRAFT_73830</name>
</gene>
<reference evidence="4 5" key="1">
    <citation type="journal article" date="2015" name="Fungal Genet. Biol.">
        <title>Evolution of novel wood decay mechanisms in Agaricales revealed by the genome sequences of Fistulina hepatica and Cylindrobasidium torrendii.</title>
        <authorList>
            <person name="Floudas D."/>
            <person name="Held B.W."/>
            <person name="Riley R."/>
            <person name="Nagy L.G."/>
            <person name="Koehler G."/>
            <person name="Ransdell A.S."/>
            <person name="Younus H."/>
            <person name="Chow J."/>
            <person name="Chiniquy J."/>
            <person name="Lipzen A."/>
            <person name="Tritt A."/>
            <person name="Sun H."/>
            <person name="Haridas S."/>
            <person name="LaButti K."/>
            <person name="Ohm R.A."/>
            <person name="Kues U."/>
            <person name="Blanchette R.A."/>
            <person name="Grigoriev I.V."/>
            <person name="Minto R.E."/>
            <person name="Hibbett D.S."/>
        </authorList>
    </citation>
    <scope>NUCLEOTIDE SEQUENCE [LARGE SCALE GENOMIC DNA]</scope>
    <source>
        <strain evidence="4 5">ATCC 64428</strain>
    </source>
</reference>
<feature type="region of interest" description="Disordered" evidence="2">
    <location>
        <begin position="345"/>
        <end position="368"/>
    </location>
</feature>
<evidence type="ECO:0000313" key="4">
    <source>
        <dbReference type="EMBL" id="KIY48263.1"/>
    </source>
</evidence>
<dbReference type="SUPFAM" id="SSF54928">
    <property type="entry name" value="RNA-binding domain, RBD"/>
    <property type="match status" value="1"/>
</dbReference>
<sequence length="368" mass="40379">MSLSRSTLRFLSTSAVRTAVTTAPSTNVVRVQPTALGAIPPLEQIKKSAEKYGTVRAVRMAPRTLPASALVEFDKPEEAQNAAKAFNDGDLKVKSRPVVASLASPQPLFVRESGSGLPGRVLHFQHYTGSAEELDKLFKPYKEHITRLAPVRNKSGALLGHGAIKFKSEDAAKRCMDELKDRLLIFYAPSTHGKRASKTCFVGARQYIVQETPLGEALPNPEVYFSLQGPSTARHFRMLLKPYLPKVVDLHVSTSPFRYSGVIRFTSKGAAADAMKGMQERQEKDRWLGKLKMSYALPPKQRQLIVETYRTWLGNGLLDSTYSAMVNKAKLASKAKLSKYLQAKASVSKTSSEPAQEESATKPEAAAA</sequence>
<dbReference type="AlphaFoldDB" id="A0A0D7ABN9"/>
<proteinExistence type="predicted"/>
<dbReference type="InterPro" id="IPR000504">
    <property type="entry name" value="RRM_dom"/>
</dbReference>
<feature type="domain" description="RRM" evidence="3">
    <location>
        <begin position="32"/>
        <end position="105"/>
    </location>
</feature>
<dbReference type="Gene3D" id="3.30.70.330">
    <property type="match status" value="2"/>
</dbReference>
<keyword evidence="5" id="KW-1185">Reference proteome</keyword>
<dbReference type="EMBL" id="KN881851">
    <property type="protein sequence ID" value="KIY48263.1"/>
    <property type="molecule type" value="Genomic_DNA"/>
</dbReference>
<dbReference type="Proteomes" id="UP000054144">
    <property type="component" value="Unassembled WGS sequence"/>
</dbReference>